<dbReference type="Pfam" id="PF07315">
    <property type="entry name" value="DUF1462"/>
    <property type="match status" value="1"/>
</dbReference>
<comment type="caution">
    <text evidence="1">The sequence shown here is derived from an EMBL/GenBank/DDBJ whole genome shotgun (WGS) entry which is preliminary data.</text>
</comment>
<accession>A0A9Q4AYN4</accession>
<dbReference type="SUPFAM" id="SSF52833">
    <property type="entry name" value="Thioredoxin-like"/>
    <property type="match status" value="1"/>
</dbReference>
<evidence type="ECO:0000313" key="1">
    <source>
        <dbReference type="EMBL" id="MCR6095263.1"/>
    </source>
</evidence>
<dbReference type="EMBL" id="JABXYM010000001">
    <property type="protein sequence ID" value="MCR6095263.1"/>
    <property type="molecule type" value="Genomic_DNA"/>
</dbReference>
<dbReference type="Proteomes" id="UP001057753">
    <property type="component" value="Unassembled WGS sequence"/>
</dbReference>
<keyword evidence="2" id="KW-1185">Reference proteome</keyword>
<name>A0A9Q4AYN4_SALAG</name>
<reference evidence="1" key="1">
    <citation type="submission" date="2020-06" db="EMBL/GenBank/DDBJ databases">
        <title>Insight into the genomes of haloalkaliphilic bacilli from Kenyan soda lakes.</title>
        <authorList>
            <person name="Mwirichia R."/>
            <person name="Villamizar G.C."/>
            <person name="Poehlein A."/>
            <person name="Mugweru J."/>
            <person name="Kipnyargis A."/>
            <person name="Kiplimo D."/>
            <person name="Orwa P."/>
            <person name="Daniel R."/>
        </authorList>
    </citation>
    <scope>NUCLEOTIDE SEQUENCE</scope>
    <source>
        <strain evidence="1">B1096_S55</strain>
    </source>
</reference>
<dbReference type="InterPro" id="IPR009190">
    <property type="entry name" value="DUF1462"/>
</dbReference>
<dbReference type="RefSeq" id="WP_257819956.1">
    <property type="nucleotide sequence ID" value="NZ_JABXYM010000001.1"/>
</dbReference>
<evidence type="ECO:0000313" key="2">
    <source>
        <dbReference type="Proteomes" id="UP001057753"/>
    </source>
</evidence>
<dbReference type="AlphaFoldDB" id="A0A9Q4AYN4"/>
<proteinExistence type="predicted"/>
<gene>
    <name evidence="1" type="ORF">HXA33_01695</name>
</gene>
<organism evidence="1 2">
    <name type="scientific">Salipaludibacillus agaradhaerens</name>
    <name type="common">Bacillus agaradhaerens</name>
    <dbReference type="NCBI Taxonomy" id="76935"/>
    <lineage>
        <taxon>Bacteria</taxon>
        <taxon>Bacillati</taxon>
        <taxon>Bacillota</taxon>
        <taxon>Bacilli</taxon>
        <taxon>Bacillales</taxon>
        <taxon>Bacillaceae</taxon>
    </lineage>
</organism>
<protein>
    <submittedName>
        <fullName evidence="1">YuzD family protein</fullName>
    </submittedName>
</protein>
<sequence>MKELKLTVYGAEVKCPSCINLPSAIETKEWLEAAVKRKFPETTIHFVYCDIFKPTTTEEKFFSEKIQNEDYFYPLVVINNEVVAEGNPKLRAVFEKIEAELNYSK</sequence>
<dbReference type="InterPro" id="IPR038218">
    <property type="entry name" value="YuzD-like_sp"/>
</dbReference>
<dbReference type="Gene3D" id="3.40.30.30">
    <property type="entry name" value="Hypothetical protein sa0798"/>
    <property type="match status" value="1"/>
</dbReference>
<dbReference type="InterPro" id="IPR036249">
    <property type="entry name" value="Thioredoxin-like_sf"/>
</dbReference>